<evidence type="ECO:0000256" key="4">
    <source>
        <dbReference type="ARBA" id="ARBA00022692"/>
    </source>
</evidence>
<dbReference type="RefSeq" id="WP_080823636.1">
    <property type="nucleotide sequence ID" value="NZ_LT009721.1"/>
</dbReference>
<organism evidence="9 10">
    <name type="scientific">Agrobacterium genomosp. 2 str. CFBP 5494</name>
    <dbReference type="NCBI Taxonomy" id="1183436"/>
    <lineage>
        <taxon>Bacteria</taxon>
        <taxon>Pseudomonadati</taxon>
        <taxon>Pseudomonadota</taxon>
        <taxon>Alphaproteobacteria</taxon>
        <taxon>Hyphomicrobiales</taxon>
        <taxon>Rhizobiaceae</taxon>
        <taxon>Rhizobium/Agrobacterium group</taxon>
        <taxon>Agrobacterium</taxon>
        <taxon>Agrobacterium tumefaciens complex</taxon>
    </lineage>
</organism>
<comment type="caution">
    <text evidence="9">The sequence shown here is derived from an EMBL/GenBank/DDBJ whole genome shotgun (WGS) entry which is preliminary data.</text>
</comment>
<evidence type="ECO:0000256" key="2">
    <source>
        <dbReference type="ARBA" id="ARBA00022448"/>
    </source>
</evidence>
<dbReference type="GO" id="GO:0005886">
    <property type="term" value="C:plasma membrane"/>
    <property type="evidence" value="ECO:0007669"/>
    <property type="project" value="UniProtKB-SubCell"/>
</dbReference>
<dbReference type="PROSITE" id="PS50928">
    <property type="entry name" value="ABC_TM1"/>
    <property type="match status" value="1"/>
</dbReference>
<evidence type="ECO:0000313" key="9">
    <source>
        <dbReference type="EMBL" id="CUX03265.1"/>
    </source>
</evidence>
<keyword evidence="4 7" id="KW-0812">Transmembrane</keyword>
<feature type="transmembrane region" description="Helical" evidence="7">
    <location>
        <begin position="274"/>
        <end position="295"/>
    </location>
</feature>
<comment type="similarity">
    <text evidence="7">Belongs to the binding-protein-dependent transport system permease family.</text>
</comment>
<keyword evidence="3" id="KW-1003">Cell membrane</keyword>
<protein>
    <submittedName>
        <fullName evidence="9">Binding protein dependent transport protein</fullName>
    </submittedName>
</protein>
<name>A0A9W5F3H0_9HYPH</name>
<dbReference type="Proteomes" id="UP000191933">
    <property type="component" value="Unassembled WGS sequence"/>
</dbReference>
<evidence type="ECO:0000256" key="1">
    <source>
        <dbReference type="ARBA" id="ARBA00004651"/>
    </source>
</evidence>
<proteinExistence type="inferred from homology"/>
<dbReference type="SUPFAM" id="SSF161098">
    <property type="entry name" value="MetI-like"/>
    <property type="match status" value="1"/>
</dbReference>
<evidence type="ECO:0000256" key="5">
    <source>
        <dbReference type="ARBA" id="ARBA00022989"/>
    </source>
</evidence>
<dbReference type="InterPro" id="IPR035906">
    <property type="entry name" value="MetI-like_sf"/>
</dbReference>
<keyword evidence="6 7" id="KW-0472">Membrane</keyword>
<dbReference type="GO" id="GO:0055085">
    <property type="term" value="P:transmembrane transport"/>
    <property type="evidence" value="ECO:0007669"/>
    <property type="project" value="InterPro"/>
</dbReference>
<dbReference type="PANTHER" id="PTHR43744">
    <property type="entry name" value="ABC TRANSPORTER PERMEASE PROTEIN MG189-RELATED-RELATED"/>
    <property type="match status" value="1"/>
</dbReference>
<evidence type="ECO:0000256" key="3">
    <source>
        <dbReference type="ARBA" id="ARBA00022475"/>
    </source>
</evidence>
<keyword evidence="5 7" id="KW-1133">Transmembrane helix</keyword>
<dbReference type="PANTHER" id="PTHR43744:SF12">
    <property type="entry name" value="ABC TRANSPORTER PERMEASE PROTEIN MG189-RELATED"/>
    <property type="match status" value="1"/>
</dbReference>
<dbReference type="Pfam" id="PF00528">
    <property type="entry name" value="BPD_transp_1"/>
    <property type="match status" value="1"/>
</dbReference>
<keyword evidence="2 7" id="KW-0813">Transport</keyword>
<evidence type="ECO:0000259" key="8">
    <source>
        <dbReference type="PROSITE" id="PS50928"/>
    </source>
</evidence>
<feature type="transmembrane region" description="Helical" evidence="7">
    <location>
        <begin position="96"/>
        <end position="117"/>
    </location>
</feature>
<dbReference type="InterPro" id="IPR000515">
    <property type="entry name" value="MetI-like"/>
</dbReference>
<dbReference type="CDD" id="cd06261">
    <property type="entry name" value="TM_PBP2"/>
    <property type="match status" value="1"/>
</dbReference>
<reference evidence="9 10" key="1">
    <citation type="submission" date="2016-01" db="EMBL/GenBank/DDBJ databases">
        <authorList>
            <person name="Regsiter A."/>
            <person name="william w."/>
        </authorList>
    </citation>
    <scope>NUCLEOTIDE SEQUENCE [LARGE SCALE GENOMIC DNA]</scope>
    <source>
        <strain evidence="9 10">CFBP 5494</strain>
    </source>
</reference>
<sequence length="309" mass="34647">MTLLMSEPLPEVRNDAAQVSRRRLTRNLLTFYIPATIVAAVMLFPLFWMVSLALKTNSQIFTYPPKLVEFPLLWNHFVDIWTDGRMNIGLQTWNTLVYATVRTFLQLLLSSMAAFVLARYHFPGRNAIFYLILATVMIPHEVMLVPLYIMVKSVPLAGGNDIFGAGGTGWLDTYAGLILPGIVSGYSIFFLRQFFLSLPKELEEAARIDGCTEFGIYWRVALPMSIPALTTLGMFSFQFAWSDYTWPLVTSSSEGSRTLQLGLAIFSTYEGTDWAMLMTAAVISTLPLIAMFVLLQRFIVNGISFGVGK</sequence>
<feature type="transmembrane region" description="Helical" evidence="7">
    <location>
        <begin position="129"/>
        <end position="151"/>
    </location>
</feature>
<dbReference type="EMBL" id="FBVY01000047">
    <property type="protein sequence ID" value="CUX03265.1"/>
    <property type="molecule type" value="Genomic_DNA"/>
</dbReference>
<feature type="transmembrane region" description="Helical" evidence="7">
    <location>
        <begin position="171"/>
        <end position="195"/>
    </location>
</feature>
<evidence type="ECO:0000256" key="6">
    <source>
        <dbReference type="ARBA" id="ARBA00023136"/>
    </source>
</evidence>
<comment type="subcellular location">
    <subcellularLocation>
        <location evidence="1 7">Cell membrane</location>
        <topology evidence="1 7">Multi-pass membrane protein</topology>
    </subcellularLocation>
</comment>
<evidence type="ECO:0000256" key="7">
    <source>
        <dbReference type="RuleBase" id="RU363032"/>
    </source>
</evidence>
<feature type="transmembrane region" description="Helical" evidence="7">
    <location>
        <begin position="31"/>
        <end position="54"/>
    </location>
</feature>
<feature type="transmembrane region" description="Helical" evidence="7">
    <location>
        <begin position="216"/>
        <end position="241"/>
    </location>
</feature>
<keyword evidence="10" id="KW-1185">Reference proteome</keyword>
<dbReference type="Gene3D" id="1.10.3720.10">
    <property type="entry name" value="MetI-like"/>
    <property type="match status" value="1"/>
</dbReference>
<accession>A0A9W5F3H0</accession>
<dbReference type="AlphaFoldDB" id="A0A9W5F3H0"/>
<gene>
    <name evidence="9" type="ORF">AGR2A_pb10072</name>
</gene>
<feature type="domain" description="ABC transmembrane type-1" evidence="8">
    <location>
        <begin position="92"/>
        <end position="295"/>
    </location>
</feature>
<evidence type="ECO:0000313" key="10">
    <source>
        <dbReference type="Proteomes" id="UP000191933"/>
    </source>
</evidence>